<comment type="cofactor">
    <cofactor evidence="1">
        <name>FAD</name>
        <dbReference type="ChEBI" id="CHEBI:57692"/>
    </cofactor>
</comment>
<keyword evidence="6" id="KW-0285">Flavoprotein</keyword>
<dbReference type="KEGG" id="osn:115232213"/>
<evidence type="ECO:0000256" key="4">
    <source>
        <dbReference type="ARBA" id="ARBA00011802"/>
    </source>
</evidence>
<dbReference type="InterPro" id="IPR037192">
    <property type="entry name" value="ERO1-like_sf"/>
</dbReference>
<keyword evidence="12" id="KW-0472">Membrane</keyword>
<sequence>MLDKWGSEDRDLEFCDRGILIFLFLDESVGSGTFFDLRKNPERFTGYSGESSWKVWDSIYRENYVIPPTWGTNVEEFRRRFIKGTVLKEEAVQWVKNLHLLYAVELRAIAKASKYLSTVSHSSYSKFPGLTGDLSGNDQLVLELSRMLENSKFVAIELIYRMFTNHFNESLLFKGKSSALKEKFRSSFRNISRIMDCVGCDKCRLWGKLQITGIGTALKILFSDWNP</sequence>
<dbReference type="GO" id="GO:0034975">
    <property type="term" value="P:protein folding in endoplasmic reticulum"/>
    <property type="evidence" value="ECO:0007669"/>
    <property type="project" value="InterPro"/>
</dbReference>
<comment type="subunit">
    <text evidence="4">May function both as a monomer and a homodimer.</text>
</comment>
<evidence type="ECO:0000256" key="5">
    <source>
        <dbReference type="ARBA" id="ARBA00022448"/>
    </source>
</evidence>
<feature type="non-terminal residue" evidence="17">
    <location>
        <position position="227"/>
    </location>
</feature>
<evidence type="ECO:0000256" key="9">
    <source>
        <dbReference type="ARBA" id="ARBA00022827"/>
    </source>
</evidence>
<dbReference type="SUPFAM" id="SSF110019">
    <property type="entry name" value="ERO1-like"/>
    <property type="match status" value="1"/>
</dbReference>
<dbReference type="PANTHER" id="PTHR12613:SF0">
    <property type="entry name" value="ERO1-LIKE PROTEIN"/>
    <property type="match status" value="1"/>
</dbReference>
<evidence type="ECO:0000256" key="11">
    <source>
        <dbReference type="ARBA" id="ARBA00023002"/>
    </source>
</evidence>
<dbReference type="PANTHER" id="PTHR12613">
    <property type="entry name" value="ERO1-RELATED"/>
    <property type="match status" value="1"/>
</dbReference>
<keyword evidence="14" id="KW-0325">Glycoprotein</keyword>
<evidence type="ECO:0000256" key="6">
    <source>
        <dbReference type="ARBA" id="ARBA00022630"/>
    </source>
</evidence>
<keyword evidence="7" id="KW-0732">Signal</keyword>
<evidence type="ECO:0000256" key="1">
    <source>
        <dbReference type="ARBA" id="ARBA00001974"/>
    </source>
</evidence>
<proteinExistence type="inferred from homology"/>
<keyword evidence="5" id="KW-0813">Transport</keyword>
<evidence type="ECO:0000256" key="13">
    <source>
        <dbReference type="ARBA" id="ARBA00023157"/>
    </source>
</evidence>
<comment type="similarity">
    <text evidence="3">Belongs to the EROs family.</text>
</comment>
<dbReference type="GO" id="GO:0005789">
    <property type="term" value="C:endoplasmic reticulum membrane"/>
    <property type="evidence" value="ECO:0007669"/>
    <property type="project" value="UniProtKB-SubCell"/>
</dbReference>
<keyword evidence="10" id="KW-0249">Electron transport</keyword>
<dbReference type="InterPro" id="IPR007266">
    <property type="entry name" value="Ero1"/>
</dbReference>
<keyword evidence="9" id="KW-0274">FAD</keyword>
<dbReference type="GO" id="GO:0015035">
    <property type="term" value="F:protein-disulfide reductase activity"/>
    <property type="evidence" value="ECO:0007669"/>
    <property type="project" value="InterPro"/>
</dbReference>
<dbReference type="Pfam" id="PF04137">
    <property type="entry name" value="ERO1"/>
    <property type="match status" value="2"/>
</dbReference>
<dbReference type="GO" id="GO:0071949">
    <property type="term" value="F:FAD binding"/>
    <property type="evidence" value="ECO:0007669"/>
    <property type="project" value="InterPro"/>
</dbReference>
<evidence type="ECO:0000256" key="10">
    <source>
        <dbReference type="ARBA" id="ARBA00022982"/>
    </source>
</evidence>
<evidence type="ECO:0000256" key="7">
    <source>
        <dbReference type="ARBA" id="ARBA00022729"/>
    </source>
</evidence>
<organism evidence="16 17">
    <name type="scientific">Octopus sinensis</name>
    <name type="common">East Asian common octopus</name>
    <dbReference type="NCBI Taxonomy" id="2607531"/>
    <lineage>
        <taxon>Eukaryota</taxon>
        <taxon>Metazoa</taxon>
        <taxon>Spiralia</taxon>
        <taxon>Lophotrochozoa</taxon>
        <taxon>Mollusca</taxon>
        <taxon>Cephalopoda</taxon>
        <taxon>Coleoidea</taxon>
        <taxon>Octopodiformes</taxon>
        <taxon>Octopoda</taxon>
        <taxon>Incirrata</taxon>
        <taxon>Octopodidae</taxon>
        <taxon>Octopus</taxon>
    </lineage>
</organism>
<evidence type="ECO:0000256" key="15">
    <source>
        <dbReference type="ARBA" id="ARBA00023284"/>
    </source>
</evidence>
<evidence type="ECO:0000256" key="14">
    <source>
        <dbReference type="ARBA" id="ARBA00023180"/>
    </source>
</evidence>
<keyword evidence="13" id="KW-1015">Disulfide bond</keyword>
<reference evidence="17" key="1">
    <citation type="submission" date="2025-08" db="UniProtKB">
        <authorList>
            <consortium name="RefSeq"/>
        </authorList>
    </citation>
    <scope>IDENTIFICATION</scope>
</reference>
<dbReference type="AlphaFoldDB" id="A0A6P7U1V8"/>
<gene>
    <name evidence="17" type="primary">LOC115232213</name>
</gene>
<evidence type="ECO:0000256" key="3">
    <source>
        <dbReference type="ARBA" id="ARBA00008277"/>
    </source>
</evidence>
<accession>A0A6P7U1V8</accession>
<keyword evidence="11" id="KW-0560">Oxidoreductase</keyword>
<keyword evidence="16" id="KW-1185">Reference proteome</keyword>
<evidence type="ECO:0000256" key="12">
    <source>
        <dbReference type="ARBA" id="ARBA00023136"/>
    </source>
</evidence>
<protein>
    <submittedName>
        <fullName evidence="17">Endoplasmic reticulum oxidoreductin-1-like</fullName>
    </submittedName>
</protein>
<evidence type="ECO:0000313" key="17">
    <source>
        <dbReference type="RefSeq" id="XP_029657918.1"/>
    </source>
</evidence>
<dbReference type="GO" id="GO:0016972">
    <property type="term" value="F:thiol oxidase activity"/>
    <property type="evidence" value="ECO:0007669"/>
    <property type="project" value="InterPro"/>
</dbReference>
<evidence type="ECO:0000256" key="2">
    <source>
        <dbReference type="ARBA" id="ARBA00004367"/>
    </source>
</evidence>
<name>A0A6P7U1V8_9MOLL</name>
<evidence type="ECO:0000313" key="16">
    <source>
        <dbReference type="Proteomes" id="UP000515154"/>
    </source>
</evidence>
<comment type="subcellular location">
    <subcellularLocation>
        <location evidence="2">Endoplasmic reticulum membrane</location>
        <topology evidence="2">Peripheral membrane protein</topology>
        <orientation evidence="2">Lumenal side</orientation>
    </subcellularLocation>
</comment>
<keyword evidence="15" id="KW-0676">Redox-active center</keyword>
<keyword evidence="8" id="KW-0256">Endoplasmic reticulum</keyword>
<dbReference type="Proteomes" id="UP000515154">
    <property type="component" value="Unplaced"/>
</dbReference>
<evidence type="ECO:0000256" key="8">
    <source>
        <dbReference type="ARBA" id="ARBA00022824"/>
    </source>
</evidence>
<dbReference type="RefSeq" id="XP_029657918.1">
    <property type="nucleotide sequence ID" value="XM_029802058.2"/>
</dbReference>